<feature type="non-terminal residue" evidence="1">
    <location>
        <position position="126"/>
    </location>
</feature>
<sequence length="126" mass="13837">VNGIRRRTKGLLDSLHQLRQYWQAGHRTELRQLPTQLGQYALFIRKFLPNESTQSAFTAGWLSGFASAIAPTPVALAVLTKLETQVRQLEARALQTQAEKIGSKCCFCFDRIGAAAVPLAKTVAPG</sequence>
<dbReference type="AlphaFoldDB" id="A0A699T253"/>
<name>A0A699T253_TANCI</name>
<reference evidence="1" key="1">
    <citation type="journal article" date="2019" name="Sci. Rep.">
        <title>Draft genome of Tanacetum cinerariifolium, the natural source of mosquito coil.</title>
        <authorList>
            <person name="Yamashiro T."/>
            <person name="Shiraishi A."/>
            <person name="Satake H."/>
            <person name="Nakayama K."/>
        </authorList>
    </citation>
    <scope>NUCLEOTIDE SEQUENCE</scope>
</reference>
<gene>
    <name evidence="1" type="ORF">Tci_876524</name>
</gene>
<proteinExistence type="predicted"/>
<evidence type="ECO:0000313" key="1">
    <source>
        <dbReference type="EMBL" id="GFD04555.1"/>
    </source>
</evidence>
<comment type="caution">
    <text evidence="1">The sequence shown here is derived from an EMBL/GenBank/DDBJ whole genome shotgun (WGS) entry which is preliminary data.</text>
</comment>
<feature type="non-terminal residue" evidence="1">
    <location>
        <position position="1"/>
    </location>
</feature>
<dbReference type="EMBL" id="BKCJ011212577">
    <property type="protein sequence ID" value="GFD04555.1"/>
    <property type="molecule type" value="Genomic_DNA"/>
</dbReference>
<organism evidence="1">
    <name type="scientific">Tanacetum cinerariifolium</name>
    <name type="common">Dalmatian daisy</name>
    <name type="synonym">Chrysanthemum cinerariifolium</name>
    <dbReference type="NCBI Taxonomy" id="118510"/>
    <lineage>
        <taxon>Eukaryota</taxon>
        <taxon>Viridiplantae</taxon>
        <taxon>Streptophyta</taxon>
        <taxon>Embryophyta</taxon>
        <taxon>Tracheophyta</taxon>
        <taxon>Spermatophyta</taxon>
        <taxon>Magnoliopsida</taxon>
        <taxon>eudicotyledons</taxon>
        <taxon>Gunneridae</taxon>
        <taxon>Pentapetalae</taxon>
        <taxon>asterids</taxon>
        <taxon>campanulids</taxon>
        <taxon>Asterales</taxon>
        <taxon>Asteraceae</taxon>
        <taxon>Asteroideae</taxon>
        <taxon>Anthemideae</taxon>
        <taxon>Anthemidinae</taxon>
        <taxon>Tanacetum</taxon>
    </lineage>
</organism>
<accession>A0A699T253</accession>
<protein>
    <submittedName>
        <fullName evidence="1">Uncharacterized protein</fullName>
    </submittedName>
</protein>